<comment type="caution">
    <text evidence="1">The sequence shown here is derived from an EMBL/GenBank/DDBJ whole genome shotgun (WGS) entry which is preliminary data.</text>
</comment>
<proteinExistence type="predicted"/>
<dbReference type="Proteomes" id="UP000663879">
    <property type="component" value="Unassembled WGS sequence"/>
</dbReference>
<name>A0A814T9J4_9BILA</name>
<reference evidence="1" key="1">
    <citation type="submission" date="2021-02" db="EMBL/GenBank/DDBJ databases">
        <authorList>
            <person name="Nowell W R."/>
        </authorList>
    </citation>
    <scope>NUCLEOTIDE SEQUENCE</scope>
    <source>
        <strain evidence="1">Ploen Becks lab</strain>
    </source>
</reference>
<protein>
    <submittedName>
        <fullName evidence="1">Uncharacterized protein</fullName>
    </submittedName>
</protein>
<accession>A0A814T9J4</accession>
<evidence type="ECO:0000313" key="2">
    <source>
        <dbReference type="Proteomes" id="UP000663879"/>
    </source>
</evidence>
<dbReference type="OrthoDB" id="10214221at2759"/>
<sequence>MLDYTADLEIRHPPSKILDSILKIDIKRDVSSKGAS</sequence>
<dbReference type="EMBL" id="CAJNOC010013502">
    <property type="protein sequence ID" value="CAF1158811.1"/>
    <property type="molecule type" value="Genomic_DNA"/>
</dbReference>
<keyword evidence="2" id="KW-1185">Reference proteome</keyword>
<feature type="non-terminal residue" evidence="1">
    <location>
        <position position="36"/>
    </location>
</feature>
<evidence type="ECO:0000313" key="1">
    <source>
        <dbReference type="EMBL" id="CAF1158811.1"/>
    </source>
</evidence>
<gene>
    <name evidence="1" type="ORF">OXX778_LOCUS23539</name>
</gene>
<dbReference type="AlphaFoldDB" id="A0A814T9J4"/>
<organism evidence="1 2">
    <name type="scientific">Brachionus calyciflorus</name>
    <dbReference type="NCBI Taxonomy" id="104777"/>
    <lineage>
        <taxon>Eukaryota</taxon>
        <taxon>Metazoa</taxon>
        <taxon>Spiralia</taxon>
        <taxon>Gnathifera</taxon>
        <taxon>Rotifera</taxon>
        <taxon>Eurotatoria</taxon>
        <taxon>Monogononta</taxon>
        <taxon>Pseudotrocha</taxon>
        <taxon>Ploima</taxon>
        <taxon>Brachionidae</taxon>
        <taxon>Brachionus</taxon>
    </lineage>
</organism>